<dbReference type="FunFam" id="3.30.70.330:FF:000318">
    <property type="entry name" value="Zinc finger CCCH domain-containing protein 5"/>
    <property type="match status" value="1"/>
</dbReference>
<feature type="compositionally biased region" description="Basic residues" evidence="7">
    <location>
        <begin position="502"/>
        <end position="515"/>
    </location>
</feature>
<dbReference type="VEuPathDB" id="VectorBase:AARA21_003856"/>
<keyword evidence="3" id="KW-0863">Zinc-finger</keyword>
<dbReference type="InterPro" id="IPR035979">
    <property type="entry name" value="RBD_domain_sf"/>
</dbReference>
<dbReference type="InterPro" id="IPR012677">
    <property type="entry name" value="Nucleotide-bd_a/b_plait_sf"/>
</dbReference>
<dbReference type="PROSITE" id="PS50103">
    <property type="entry name" value="ZF_C3H1"/>
    <property type="match status" value="2"/>
</dbReference>
<dbReference type="EMBL" id="APCN01005224">
    <property type="status" value="NOT_ANNOTATED_CDS"/>
    <property type="molecule type" value="Genomic_DNA"/>
</dbReference>
<keyword evidence="4" id="KW-0862">Zinc</keyword>
<feature type="compositionally biased region" description="Basic and acidic residues" evidence="7">
    <location>
        <begin position="30"/>
        <end position="45"/>
    </location>
</feature>
<feature type="compositionally biased region" description="Basic residues" evidence="7">
    <location>
        <begin position="451"/>
        <end position="469"/>
    </location>
</feature>
<dbReference type="AlphaFoldDB" id="A0A182I0N7"/>
<evidence type="ECO:0000313" key="8">
    <source>
        <dbReference type="EnsemblMetazoa" id="AARA007126-PA"/>
    </source>
</evidence>
<accession>A0A182I0N7</accession>
<keyword evidence="1" id="KW-0479">Metal-binding</keyword>
<dbReference type="PROSITE" id="PS50102">
    <property type="entry name" value="RRM"/>
    <property type="match status" value="1"/>
</dbReference>
<dbReference type="GO" id="GO:0003723">
    <property type="term" value="F:RNA binding"/>
    <property type="evidence" value="ECO:0007669"/>
    <property type="project" value="UniProtKB-UniRule"/>
</dbReference>
<dbReference type="VEuPathDB" id="VectorBase:AARA007126"/>
<dbReference type="InterPro" id="IPR009145">
    <property type="entry name" value="U2AF_small"/>
</dbReference>
<keyword evidence="9" id="KW-1185">Reference proteome</keyword>
<feature type="region of interest" description="Disordered" evidence="7">
    <location>
        <begin position="19"/>
        <end position="45"/>
    </location>
</feature>
<dbReference type="GO" id="GO:0000398">
    <property type="term" value="P:mRNA splicing, via spliceosome"/>
    <property type="evidence" value="ECO:0007669"/>
    <property type="project" value="InterPro"/>
</dbReference>
<dbReference type="CDD" id="cd12540">
    <property type="entry name" value="RRM_U2AFBPL"/>
    <property type="match status" value="1"/>
</dbReference>
<dbReference type="Proteomes" id="UP000075840">
    <property type="component" value="Unassembled WGS sequence"/>
</dbReference>
<dbReference type="EnsemblMetazoa" id="AARA007126-RA">
    <property type="protein sequence ID" value="AARA007126-PA"/>
    <property type="gene ID" value="AARA007126"/>
</dbReference>
<evidence type="ECO:0000256" key="7">
    <source>
        <dbReference type="SAM" id="MobiDB-lite"/>
    </source>
</evidence>
<dbReference type="GeneID" id="120901965"/>
<evidence type="ECO:0000313" key="9">
    <source>
        <dbReference type="Proteomes" id="UP000075840"/>
    </source>
</evidence>
<dbReference type="PRINTS" id="PR01848">
    <property type="entry name" value="U2AUXFACTOR"/>
</dbReference>
<reference evidence="8" key="1">
    <citation type="submission" date="2022-08" db="UniProtKB">
        <authorList>
            <consortium name="EnsemblMetazoa"/>
        </authorList>
    </citation>
    <scope>IDENTIFICATION</scope>
    <source>
        <strain evidence="8">Dongola</strain>
    </source>
</reference>
<evidence type="ECO:0000256" key="6">
    <source>
        <dbReference type="ARBA" id="ARBA00023125"/>
    </source>
</evidence>
<dbReference type="SUPFAM" id="SSF54928">
    <property type="entry name" value="RNA-binding domain, RBD"/>
    <property type="match status" value="1"/>
</dbReference>
<dbReference type="RefSeq" id="XP_040166291.1">
    <property type="nucleotide sequence ID" value="XM_040310357.1"/>
</dbReference>
<feature type="compositionally biased region" description="Polar residues" evidence="7">
    <location>
        <begin position="376"/>
        <end position="385"/>
    </location>
</feature>
<evidence type="ECO:0000256" key="3">
    <source>
        <dbReference type="ARBA" id="ARBA00022771"/>
    </source>
</evidence>
<keyword evidence="2" id="KW-0677">Repeat</keyword>
<protein>
    <submittedName>
        <fullName evidence="8">Uncharacterized protein</fullName>
    </submittedName>
</protein>
<keyword evidence="5" id="KW-0694">RNA-binding</keyword>
<name>A0A182I0N7_ANOAR</name>
<dbReference type="GO" id="GO:0003677">
    <property type="term" value="F:DNA binding"/>
    <property type="evidence" value="ECO:0007669"/>
    <property type="project" value="UniProtKB-KW"/>
</dbReference>
<dbReference type="KEGG" id="aara:120901965"/>
<proteinExistence type="predicted"/>
<feature type="compositionally biased region" description="Basic and acidic residues" evidence="7">
    <location>
        <begin position="470"/>
        <end position="488"/>
    </location>
</feature>
<dbReference type="InterPro" id="IPR000504">
    <property type="entry name" value="RRM_dom"/>
</dbReference>
<dbReference type="Gene3D" id="3.30.70.330">
    <property type="match status" value="1"/>
</dbReference>
<sequence>MNTAPVTKLKHQEWRKLFKKKRRKAVRQKTAQERDRQNAEKEKQKLSCPEYQLYLAEKGRQEQIAAEREELERALRHAVWLEEERKAQAKFEKVRQEEEAKEREAREKREKIRKEYEERETKLKQAKEERFQQQELARRMLHERFIKLQEFAATGADDYLSELQSIQHTRADAEDCKFFLKTGACRHGYRCGGNHPTPGVSQVILIPNFFSHPALEQAVHAEYGHDARLEFDEDDLKNSYNEFFRDIIQEFEMFGTVRHIFVCRNSVAHLRGSVYIEYESMRNAAAAYLRMNGRFYAKKQLHVEFRKTLTWPTAVCGLNEMNRCQKGAGCNFLHILKNPDHRYVYNHFLESRSVRKDELLHLATPLLQKSWDEITSHSGSQTPRNAAQWRWSESPELEPKTSDHGERERPKKHDNERNEAHTSGESRRRPSCSSGRNRRYRSGSESGSPVSHRRRRGSRVRSQTRKHEHRSHDYASKKRSDDVRDKSNVRKRHRRSDDHSPLRRRAEKRNKTKRD</sequence>
<evidence type="ECO:0000256" key="2">
    <source>
        <dbReference type="ARBA" id="ARBA00022737"/>
    </source>
</evidence>
<organism evidence="8 9">
    <name type="scientific">Anopheles arabiensis</name>
    <name type="common">Mosquito</name>
    <dbReference type="NCBI Taxonomy" id="7173"/>
    <lineage>
        <taxon>Eukaryota</taxon>
        <taxon>Metazoa</taxon>
        <taxon>Ecdysozoa</taxon>
        <taxon>Arthropoda</taxon>
        <taxon>Hexapoda</taxon>
        <taxon>Insecta</taxon>
        <taxon>Pterygota</taxon>
        <taxon>Neoptera</taxon>
        <taxon>Endopterygota</taxon>
        <taxon>Diptera</taxon>
        <taxon>Nematocera</taxon>
        <taxon>Culicoidea</taxon>
        <taxon>Culicidae</taxon>
        <taxon>Anophelinae</taxon>
        <taxon>Anopheles</taxon>
    </lineage>
</organism>
<feature type="compositionally biased region" description="Basic and acidic residues" evidence="7">
    <location>
        <begin position="397"/>
        <end position="428"/>
    </location>
</feature>
<dbReference type="InterPro" id="IPR000571">
    <property type="entry name" value="Znf_CCCH"/>
</dbReference>
<feature type="region of interest" description="Disordered" evidence="7">
    <location>
        <begin position="375"/>
        <end position="515"/>
    </location>
</feature>
<evidence type="ECO:0000256" key="1">
    <source>
        <dbReference type="ARBA" id="ARBA00022723"/>
    </source>
</evidence>
<evidence type="ECO:0000256" key="4">
    <source>
        <dbReference type="ARBA" id="ARBA00022833"/>
    </source>
</evidence>
<dbReference type="SMART" id="SM00356">
    <property type="entry name" value="ZnF_C3H1"/>
    <property type="match status" value="2"/>
</dbReference>
<evidence type="ECO:0000256" key="5">
    <source>
        <dbReference type="ARBA" id="ARBA00022884"/>
    </source>
</evidence>
<dbReference type="GO" id="GO:0089701">
    <property type="term" value="C:U2AF complex"/>
    <property type="evidence" value="ECO:0007669"/>
    <property type="project" value="InterPro"/>
</dbReference>
<dbReference type="PANTHER" id="PTHR12620">
    <property type="entry name" value="U2 SNRNP AUXILIARY FACTOR, SMALL SUBUNIT"/>
    <property type="match status" value="1"/>
</dbReference>
<dbReference type="Pfam" id="PF00076">
    <property type="entry name" value="RRM_1"/>
    <property type="match status" value="1"/>
</dbReference>
<dbReference type="GO" id="GO:0008270">
    <property type="term" value="F:zinc ion binding"/>
    <property type="evidence" value="ECO:0007669"/>
    <property type="project" value="UniProtKB-KW"/>
</dbReference>
<keyword evidence="6" id="KW-0238">DNA-binding</keyword>